<gene>
    <name evidence="2" type="ORF">RVY80_08500</name>
</gene>
<dbReference type="Proteomes" id="UP001272515">
    <property type="component" value="Unassembled WGS sequence"/>
</dbReference>
<dbReference type="InterPro" id="IPR053773">
    <property type="entry name" value="Vpar_1526-like"/>
</dbReference>
<dbReference type="NCBIfam" id="NF045477">
    <property type="entry name" value="LPO_1073_dom"/>
    <property type="match status" value="1"/>
</dbReference>
<keyword evidence="1" id="KW-0812">Transmembrane</keyword>
<proteinExistence type="predicted"/>
<dbReference type="EMBL" id="JAWJZB010000009">
    <property type="protein sequence ID" value="MDV5088866.1"/>
    <property type="molecule type" value="Genomic_DNA"/>
</dbReference>
<evidence type="ECO:0000256" key="1">
    <source>
        <dbReference type="SAM" id="Phobius"/>
    </source>
</evidence>
<keyword evidence="1" id="KW-1133">Transmembrane helix</keyword>
<evidence type="ECO:0000313" key="3">
    <source>
        <dbReference type="Proteomes" id="UP001272515"/>
    </source>
</evidence>
<sequence>MEAFIPYLVIAGVVIVFFGLCYALFNKPDKKQEHEPVAPKQTEHHSIKDYGSTYYSNVNRDDASESKQTFRVIEDGVDVTAKHAAVQENAQDKSSNAVVAENTANFKIEHTQAIPKVAEQIEHTAVIPAVRNIEETQFVGNVNDIAKVDELKSTPSSDMEATQLIGAVTGAAAASAGVVGAASMASAAGAGSVSAQAAAVSGAVGAVANSADNNNLSVLEETRLINVDEINKALAEDDGKPKQTVSPWTQEAQEQEMVDLAIKPFIQSFGLVGESTKANVESITREALAALQITKISEVRYLLENIVVQEAIMCMQKAYAANPTDSMRAVALEAFFDVVQQPKSSTPYLVAFDALRVLPHMTLGHFQIMALSLLLQYSRNSNNYTLSNFQHYVEKYIEPFISDVPHDSSFFRQLDYLRCTIQERESITLAQLLGNSYPFVFNFRGFSREELEYITGRDGIDPNYIVKSMNSSLYKLAMVDDSMAPRFFRQAHITDASMQRDLLALMRSKPTSFSGAEARNIMDDISPVLLDLADLFDNGPMSAMSLTLLGLYLGRAHVKATIGEEFDLSRWF</sequence>
<feature type="transmembrane region" description="Helical" evidence="1">
    <location>
        <begin position="6"/>
        <end position="25"/>
    </location>
</feature>
<keyword evidence="1" id="KW-0472">Membrane</keyword>
<keyword evidence="3" id="KW-1185">Reference proteome</keyword>
<evidence type="ECO:0000313" key="2">
    <source>
        <dbReference type="EMBL" id="MDV5088866.1"/>
    </source>
</evidence>
<comment type="caution">
    <text evidence="2">The sequence shown here is derived from an EMBL/GenBank/DDBJ whole genome shotgun (WGS) entry which is preliminary data.</text>
</comment>
<dbReference type="RefSeq" id="WP_317330245.1">
    <property type="nucleotide sequence ID" value="NZ_JAWJZA010000018.1"/>
</dbReference>
<organism evidence="2 3">
    <name type="scientific">Veillonella absiana</name>
    <dbReference type="NCBI Taxonomy" id="3079305"/>
    <lineage>
        <taxon>Bacteria</taxon>
        <taxon>Bacillati</taxon>
        <taxon>Bacillota</taxon>
        <taxon>Negativicutes</taxon>
        <taxon>Veillonellales</taxon>
        <taxon>Veillonellaceae</taxon>
        <taxon>Veillonella</taxon>
    </lineage>
</organism>
<reference evidence="2 3" key="1">
    <citation type="submission" date="2023-10" db="EMBL/GenBank/DDBJ databases">
        <title>Veillonella sp. nov., isolated from a pig farm feces dump.</title>
        <authorList>
            <person name="Chang Y.-H."/>
        </authorList>
    </citation>
    <scope>NUCLEOTIDE SEQUENCE [LARGE SCALE GENOMIC DNA]</scope>
    <source>
        <strain evidence="2 3">YH-vei2233</strain>
    </source>
</reference>
<name>A0ABU3ZB20_9FIRM</name>
<accession>A0ABU3ZB20</accession>
<protein>
    <submittedName>
        <fullName evidence="2">Uncharacterized protein</fullName>
    </submittedName>
</protein>